<gene>
    <name evidence="2" type="primary">daip</name>
    <name evidence="2" type="ORF">Pla133_48590</name>
</gene>
<protein>
    <submittedName>
        <fullName evidence="2">Dispase autolysis-inducing protein</fullName>
    </submittedName>
</protein>
<feature type="compositionally biased region" description="Basic residues" evidence="1">
    <location>
        <begin position="1"/>
        <end position="11"/>
    </location>
</feature>
<sequence>MSKKASARRSTPRPSSAEPHRLLIGTRKGGFILEAGRGRSGWKLQGPFVLGTQVHDLRLDPRDGKTLLMTGGLGHLGPTMYRSTNLGRKWTEVASTPRFDPLPEGSKRQKREDGTSRGMTVKMNFWLEPGHASEPGVWYCGTGPQGLFRSEDRGDNWAGVDGFNLNPNYAKWSITEDGSPIGSLLHSILIDPRDAAHMYLSMSSGGTFESTDQGASWRPLNRGVQVTFGPEEYPEFGQDPHCVILHPADPDRLYQQNHCGIYRLDRTVGDGEGWVRIGAKMPKKVGDIGFGVVGHPTDRDTVWVLPMDGTQIWPRTSPGGKPALYRTSNAGRSWTRLDKGLPEQGWHTVLRQALTIDSDPKSPTLYFGTTSGEVWIGRDGGEKFECLAQHLPYIHSVRTVPRQ</sequence>
<dbReference type="Proteomes" id="UP000316921">
    <property type="component" value="Chromosome"/>
</dbReference>
<feature type="compositionally biased region" description="Basic and acidic residues" evidence="1">
    <location>
        <begin position="105"/>
        <end position="115"/>
    </location>
</feature>
<dbReference type="PANTHER" id="PTHR43739:SF5">
    <property type="entry name" value="EXO-ALPHA-SIALIDASE"/>
    <property type="match status" value="1"/>
</dbReference>
<dbReference type="KEGG" id="pbap:Pla133_48590"/>
<dbReference type="Gene3D" id="2.130.10.10">
    <property type="entry name" value="YVTN repeat-like/Quinoprotein amine dehydrogenase"/>
    <property type="match status" value="1"/>
</dbReference>
<proteinExistence type="predicted"/>
<dbReference type="GO" id="GO:0010411">
    <property type="term" value="P:xyloglucan metabolic process"/>
    <property type="evidence" value="ECO:0007669"/>
    <property type="project" value="TreeGrafter"/>
</dbReference>
<dbReference type="EMBL" id="CP036287">
    <property type="protein sequence ID" value="QDU69737.1"/>
    <property type="molecule type" value="Genomic_DNA"/>
</dbReference>
<keyword evidence="3" id="KW-1185">Reference proteome</keyword>
<dbReference type="AlphaFoldDB" id="A0A518BRY7"/>
<evidence type="ECO:0000256" key="1">
    <source>
        <dbReference type="SAM" id="MobiDB-lite"/>
    </source>
</evidence>
<dbReference type="RefSeq" id="WP_145069914.1">
    <property type="nucleotide sequence ID" value="NZ_CP036287.1"/>
</dbReference>
<name>A0A518BRY7_9BACT</name>
<dbReference type="InterPro" id="IPR052025">
    <property type="entry name" value="Xyloglucanase_GH74"/>
</dbReference>
<dbReference type="PANTHER" id="PTHR43739">
    <property type="entry name" value="XYLOGLUCANASE (EUROFUNG)"/>
    <property type="match status" value="1"/>
</dbReference>
<feature type="region of interest" description="Disordered" evidence="1">
    <location>
        <begin position="1"/>
        <end position="23"/>
    </location>
</feature>
<feature type="region of interest" description="Disordered" evidence="1">
    <location>
        <begin position="93"/>
        <end position="116"/>
    </location>
</feature>
<dbReference type="InterPro" id="IPR015943">
    <property type="entry name" value="WD40/YVTN_repeat-like_dom_sf"/>
</dbReference>
<organism evidence="2 3">
    <name type="scientific">Engelhardtia mirabilis</name>
    <dbReference type="NCBI Taxonomy" id="2528011"/>
    <lineage>
        <taxon>Bacteria</taxon>
        <taxon>Pseudomonadati</taxon>
        <taxon>Planctomycetota</taxon>
        <taxon>Planctomycetia</taxon>
        <taxon>Planctomycetia incertae sedis</taxon>
        <taxon>Engelhardtia</taxon>
    </lineage>
</organism>
<evidence type="ECO:0000313" key="2">
    <source>
        <dbReference type="EMBL" id="QDU69737.1"/>
    </source>
</evidence>
<reference evidence="2 3" key="1">
    <citation type="submission" date="2019-02" db="EMBL/GenBank/DDBJ databases">
        <title>Deep-cultivation of Planctomycetes and their phenomic and genomic characterization uncovers novel biology.</title>
        <authorList>
            <person name="Wiegand S."/>
            <person name="Jogler M."/>
            <person name="Boedeker C."/>
            <person name="Pinto D."/>
            <person name="Vollmers J."/>
            <person name="Rivas-Marin E."/>
            <person name="Kohn T."/>
            <person name="Peeters S.H."/>
            <person name="Heuer A."/>
            <person name="Rast P."/>
            <person name="Oberbeckmann S."/>
            <person name="Bunk B."/>
            <person name="Jeske O."/>
            <person name="Meyerdierks A."/>
            <person name="Storesund J.E."/>
            <person name="Kallscheuer N."/>
            <person name="Luecker S."/>
            <person name="Lage O.M."/>
            <person name="Pohl T."/>
            <person name="Merkel B.J."/>
            <person name="Hornburger P."/>
            <person name="Mueller R.-W."/>
            <person name="Bruemmer F."/>
            <person name="Labrenz M."/>
            <person name="Spormann A.M."/>
            <person name="Op den Camp H."/>
            <person name="Overmann J."/>
            <person name="Amann R."/>
            <person name="Jetten M.S.M."/>
            <person name="Mascher T."/>
            <person name="Medema M.H."/>
            <person name="Devos D.P."/>
            <person name="Kaster A.-K."/>
            <person name="Ovreas L."/>
            <person name="Rohde M."/>
            <person name="Galperin M.Y."/>
            <person name="Jogler C."/>
        </authorList>
    </citation>
    <scope>NUCLEOTIDE SEQUENCE [LARGE SCALE GENOMIC DNA]</scope>
    <source>
        <strain evidence="2 3">Pla133</strain>
    </source>
</reference>
<accession>A0A518BRY7</accession>
<dbReference type="SUPFAM" id="SSF110296">
    <property type="entry name" value="Oligoxyloglucan reducing end-specific cellobiohydrolase"/>
    <property type="match status" value="1"/>
</dbReference>
<evidence type="ECO:0000313" key="3">
    <source>
        <dbReference type="Proteomes" id="UP000316921"/>
    </source>
</evidence>